<dbReference type="STRING" id="93684.SAMN05421853_105118"/>
<keyword evidence="1" id="KW-0472">Membrane</keyword>
<evidence type="ECO:0000256" key="1">
    <source>
        <dbReference type="SAM" id="Phobius"/>
    </source>
</evidence>
<accession>A0A1I5YB54</accession>
<gene>
    <name evidence="2" type="ORF">SAMN05421853_105118</name>
</gene>
<sequence>MLDQIKTTIHRSQNTLLTDALGALSLVLMLVAGLHL</sequence>
<evidence type="ECO:0000313" key="2">
    <source>
        <dbReference type="EMBL" id="SFQ41455.1"/>
    </source>
</evidence>
<keyword evidence="3" id="KW-1185">Reference proteome</keyword>
<organism evidence="2 3">
    <name type="scientific">Roseivivax halotolerans</name>
    <dbReference type="NCBI Taxonomy" id="93684"/>
    <lineage>
        <taxon>Bacteria</taxon>
        <taxon>Pseudomonadati</taxon>
        <taxon>Pseudomonadota</taxon>
        <taxon>Alphaproteobacteria</taxon>
        <taxon>Rhodobacterales</taxon>
        <taxon>Roseobacteraceae</taxon>
        <taxon>Roseivivax</taxon>
    </lineage>
</organism>
<dbReference type="Proteomes" id="UP000243106">
    <property type="component" value="Unassembled WGS sequence"/>
</dbReference>
<protein>
    <submittedName>
        <fullName evidence="2">Uncharacterized protein</fullName>
    </submittedName>
</protein>
<reference evidence="3" key="1">
    <citation type="submission" date="2016-10" db="EMBL/GenBank/DDBJ databases">
        <authorList>
            <person name="Varghese N."/>
            <person name="Submissions S."/>
        </authorList>
    </citation>
    <scope>NUCLEOTIDE SEQUENCE [LARGE SCALE GENOMIC DNA]</scope>
    <source>
        <strain evidence="3">JCM 10271</strain>
    </source>
</reference>
<dbReference type="EMBL" id="FOXV01000005">
    <property type="protein sequence ID" value="SFQ41455.1"/>
    <property type="molecule type" value="Genomic_DNA"/>
</dbReference>
<name>A0A1I5YB54_9RHOB</name>
<proteinExistence type="predicted"/>
<keyword evidence="1" id="KW-0812">Transmembrane</keyword>
<keyword evidence="1" id="KW-1133">Transmembrane helix</keyword>
<feature type="transmembrane region" description="Helical" evidence="1">
    <location>
        <begin position="16"/>
        <end position="35"/>
    </location>
</feature>
<dbReference type="AlphaFoldDB" id="A0A1I5YB54"/>
<evidence type="ECO:0000313" key="3">
    <source>
        <dbReference type="Proteomes" id="UP000243106"/>
    </source>
</evidence>